<dbReference type="Proteomes" id="UP000036780">
    <property type="component" value="Unassembled WGS sequence"/>
</dbReference>
<evidence type="ECO:0000313" key="3">
    <source>
        <dbReference type="EMBL" id="KNE18946.1"/>
    </source>
</evidence>
<comment type="caution">
    <text evidence="3">The sequence shown here is derived from an EMBL/GenBank/DDBJ whole genome shotgun (WGS) entry which is preliminary data.</text>
</comment>
<evidence type="ECO:0000259" key="2">
    <source>
        <dbReference type="Pfam" id="PF02557"/>
    </source>
</evidence>
<dbReference type="InterPro" id="IPR052179">
    <property type="entry name" value="DD-CPase-like"/>
</dbReference>
<accession>A0A0L0QK55</accession>
<dbReference type="EMBL" id="LGTO01000007">
    <property type="protein sequence ID" value="KNE18946.1"/>
    <property type="molecule type" value="Genomic_DNA"/>
</dbReference>
<name>A0A0L0QK55_VIRPA</name>
<dbReference type="GO" id="GO:0008233">
    <property type="term" value="F:peptidase activity"/>
    <property type="evidence" value="ECO:0007669"/>
    <property type="project" value="InterPro"/>
</dbReference>
<dbReference type="OrthoDB" id="9792074at2"/>
<evidence type="ECO:0000256" key="1">
    <source>
        <dbReference type="SAM" id="Phobius"/>
    </source>
</evidence>
<sequence>MKKSRLFLYIIIIGIVVAIMWYDKNNKSIVYIEQTHEEGEEPLQIDVEDIHRGELLLVNEEHGIEKSAKTDIVNLFENKHLIGDYGLIDNKIKLSKEITTYFNEMIEAAKKDGVNNFLISSGYREFQEQTKLYQEMGKDYALPAGFSEHQLGLALDVGSSAGSMAEAEEGVWIAENAWQFGFILRYPEEKKAITGIEYEPWHIRYVSKPHSAIMYDKDFVLEEYLDFLREKKQISTTVDGKNYHIRYYPVSKSMTVNIPKNHNYTISGDNVGGVIVTVYD</sequence>
<dbReference type="GeneID" id="66871937"/>
<gene>
    <name evidence="3" type="ORF">AFK71_10225</name>
</gene>
<dbReference type="PANTHER" id="PTHR34385">
    <property type="entry name" value="D-ALANYL-D-ALANINE CARBOXYPEPTIDASE"/>
    <property type="match status" value="1"/>
</dbReference>
<dbReference type="InterPro" id="IPR009045">
    <property type="entry name" value="Zn_M74/Hedgehog-like"/>
</dbReference>
<dbReference type="PANTHER" id="PTHR34385:SF1">
    <property type="entry name" value="PEPTIDOGLYCAN L-ALANYL-D-GLUTAMATE ENDOPEPTIDASE CWLK"/>
    <property type="match status" value="1"/>
</dbReference>
<keyword evidence="1" id="KW-1133">Transmembrane helix</keyword>
<evidence type="ECO:0000313" key="4">
    <source>
        <dbReference type="Proteomes" id="UP000036780"/>
    </source>
</evidence>
<dbReference type="Pfam" id="PF02557">
    <property type="entry name" value="VanY"/>
    <property type="match status" value="1"/>
</dbReference>
<reference evidence="4" key="1">
    <citation type="submission" date="2015-07" db="EMBL/GenBank/DDBJ databases">
        <title>Fjat-10053 dsm26.</title>
        <authorList>
            <person name="Liu B."/>
            <person name="Wang J."/>
            <person name="Zhu Y."/>
            <person name="Liu G."/>
            <person name="Chen Q."/>
            <person name="Chen Z."/>
            <person name="Lan J."/>
            <person name="Che J."/>
            <person name="Ge C."/>
            <person name="Shi H."/>
            <person name="Pan Z."/>
            <person name="Liu X."/>
        </authorList>
    </citation>
    <scope>NUCLEOTIDE SEQUENCE [LARGE SCALE GENOMIC DNA]</scope>
    <source>
        <strain evidence="4">DSM 26</strain>
    </source>
</reference>
<feature type="transmembrane region" description="Helical" evidence="1">
    <location>
        <begin position="6"/>
        <end position="22"/>
    </location>
</feature>
<dbReference type="InterPro" id="IPR003709">
    <property type="entry name" value="VanY-like_core_dom"/>
</dbReference>
<dbReference type="Gene3D" id="3.30.200.180">
    <property type="match status" value="1"/>
</dbReference>
<dbReference type="AlphaFoldDB" id="A0A0L0QK55"/>
<dbReference type="Gene3D" id="3.30.1380.10">
    <property type="match status" value="1"/>
</dbReference>
<keyword evidence="1" id="KW-0472">Membrane</keyword>
<dbReference type="CDD" id="cd14852">
    <property type="entry name" value="LD-carboxypeptidase"/>
    <property type="match status" value="1"/>
</dbReference>
<dbReference type="PATRIC" id="fig|1473.5.peg.549"/>
<dbReference type="SUPFAM" id="SSF55166">
    <property type="entry name" value="Hedgehog/DD-peptidase"/>
    <property type="match status" value="1"/>
</dbReference>
<protein>
    <recommendedName>
        <fullName evidence="2">D-alanyl-D-alanine carboxypeptidase-like core domain-containing protein</fullName>
    </recommendedName>
</protein>
<feature type="domain" description="D-alanyl-D-alanine carboxypeptidase-like core" evidence="2">
    <location>
        <begin position="92"/>
        <end position="207"/>
    </location>
</feature>
<organism evidence="3 4">
    <name type="scientific">Virgibacillus pantothenticus</name>
    <dbReference type="NCBI Taxonomy" id="1473"/>
    <lineage>
        <taxon>Bacteria</taxon>
        <taxon>Bacillati</taxon>
        <taxon>Bacillota</taxon>
        <taxon>Bacilli</taxon>
        <taxon>Bacillales</taxon>
        <taxon>Bacillaceae</taxon>
        <taxon>Virgibacillus</taxon>
    </lineage>
</organism>
<keyword evidence="1" id="KW-0812">Transmembrane</keyword>
<dbReference type="RefSeq" id="WP_050351443.1">
    <property type="nucleotide sequence ID" value="NZ_BOSN01000003.1"/>
</dbReference>
<proteinExistence type="predicted"/>
<dbReference type="GO" id="GO:0006508">
    <property type="term" value="P:proteolysis"/>
    <property type="evidence" value="ECO:0007669"/>
    <property type="project" value="InterPro"/>
</dbReference>
<keyword evidence="4" id="KW-1185">Reference proteome</keyword>
<dbReference type="InterPro" id="IPR058193">
    <property type="entry name" value="VanY/YodJ_core_dom"/>
</dbReference>